<comment type="caution">
    <text evidence="2">The sequence shown here is derived from an EMBL/GenBank/DDBJ whole genome shotgun (WGS) entry which is preliminary data.</text>
</comment>
<accession>A0AAD6S0V3</accession>
<dbReference type="AlphaFoldDB" id="A0AAD6S0V3"/>
<evidence type="ECO:0000313" key="4">
    <source>
        <dbReference type="Proteomes" id="UP001218188"/>
    </source>
</evidence>
<dbReference type="EMBL" id="JARJCM010000460">
    <property type="protein sequence ID" value="KAJ7016827.1"/>
    <property type="molecule type" value="Genomic_DNA"/>
</dbReference>
<reference evidence="2" key="1">
    <citation type="submission" date="2023-03" db="EMBL/GenBank/DDBJ databases">
        <title>Massive genome expansion in bonnet fungi (Mycena s.s.) driven by repeated elements and novel gene families across ecological guilds.</title>
        <authorList>
            <consortium name="Lawrence Berkeley National Laboratory"/>
            <person name="Harder C.B."/>
            <person name="Miyauchi S."/>
            <person name="Viragh M."/>
            <person name="Kuo A."/>
            <person name="Thoen E."/>
            <person name="Andreopoulos B."/>
            <person name="Lu D."/>
            <person name="Skrede I."/>
            <person name="Drula E."/>
            <person name="Henrissat B."/>
            <person name="Morin E."/>
            <person name="Kohler A."/>
            <person name="Barry K."/>
            <person name="LaButti K."/>
            <person name="Morin E."/>
            <person name="Salamov A."/>
            <person name="Lipzen A."/>
            <person name="Mereny Z."/>
            <person name="Hegedus B."/>
            <person name="Baldrian P."/>
            <person name="Stursova M."/>
            <person name="Weitz H."/>
            <person name="Taylor A."/>
            <person name="Grigoriev I.V."/>
            <person name="Nagy L.G."/>
            <person name="Martin F."/>
            <person name="Kauserud H."/>
        </authorList>
    </citation>
    <scope>NUCLEOTIDE SEQUENCE</scope>
    <source>
        <strain evidence="2">CBHHK200</strain>
    </source>
</reference>
<proteinExistence type="predicted"/>
<evidence type="ECO:0000313" key="3">
    <source>
        <dbReference type="EMBL" id="KAJ7021240.1"/>
    </source>
</evidence>
<sequence length="224" mass="24516">MTKIKRSHEEVLESRAEAAWKYRQSTAANAKLRRRERLKSAPSDVQLEHRLKAIQYRRNYAERTKKGSALQQPADQTKTTKKGPSPAKPTAAKPSAAKRTAAVKHTTPAKPTKGPAPTKPVKPIKDITAKPTKDPAAKPRAVPSSKRPRARGSPSPKSLAAIEAGDSSSDEESSRSEDSDDEPRWTGGGRASGLSFAVRLTGQPGYVPLRGQQPFIRDGVRYWY</sequence>
<feature type="compositionally biased region" description="Basic and acidic residues" evidence="1">
    <location>
        <begin position="123"/>
        <end position="137"/>
    </location>
</feature>
<evidence type="ECO:0000313" key="2">
    <source>
        <dbReference type="EMBL" id="KAJ7016827.1"/>
    </source>
</evidence>
<dbReference type="Proteomes" id="UP001218188">
    <property type="component" value="Unassembled WGS sequence"/>
</dbReference>
<keyword evidence="4" id="KW-1185">Reference proteome</keyword>
<feature type="region of interest" description="Disordered" evidence="1">
    <location>
        <begin position="60"/>
        <end position="193"/>
    </location>
</feature>
<protein>
    <submittedName>
        <fullName evidence="2">Uncharacterized protein</fullName>
    </submittedName>
</protein>
<gene>
    <name evidence="3" type="ORF">C8F04DRAFT_1195720</name>
    <name evidence="2" type="ORF">C8F04DRAFT_1201483</name>
</gene>
<organism evidence="2 4">
    <name type="scientific">Mycena alexandri</name>
    <dbReference type="NCBI Taxonomy" id="1745969"/>
    <lineage>
        <taxon>Eukaryota</taxon>
        <taxon>Fungi</taxon>
        <taxon>Dikarya</taxon>
        <taxon>Basidiomycota</taxon>
        <taxon>Agaricomycotina</taxon>
        <taxon>Agaricomycetes</taxon>
        <taxon>Agaricomycetidae</taxon>
        <taxon>Agaricales</taxon>
        <taxon>Marasmiineae</taxon>
        <taxon>Mycenaceae</taxon>
        <taxon>Mycena</taxon>
    </lineage>
</organism>
<dbReference type="EMBL" id="JARJCM010000238">
    <property type="protein sequence ID" value="KAJ7021240.1"/>
    <property type="molecule type" value="Genomic_DNA"/>
</dbReference>
<name>A0AAD6S0V3_9AGAR</name>
<evidence type="ECO:0000256" key="1">
    <source>
        <dbReference type="SAM" id="MobiDB-lite"/>
    </source>
</evidence>
<feature type="compositionally biased region" description="Low complexity" evidence="1">
    <location>
        <begin position="82"/>
        <end position="121"/>
    </location>
</feature>